<name>A0ABV6HQH3_9SPHI</name>
<feature type="domain" description="Glycosyltransferase 2-like" evidence="1">
    <location>
        <begin position="8"/>
        <end position="171"/>
    </location>
</feature>
<keyword evidence="2" id="KW-0328">Glycosyltransferase</keyword>
<dbReference type="RefSeq" id="WP_130855237.1">
    <property type="nucleotide sequence ID" value="NZ_JBHLWO010000002.1"/>
</dbReference>
<keyword evidence="2" id="KW-0808">Transferase</keyword>
<dbReference type="Gene3D" id="3.90.550.10">
    <property type="entry name" value="Spore Coat Polysaccharide Biosynthesis Protein SpsA, Chain A"/>
    <property type="match status" value="1"/>
</dbReference>
<gene>
    <name evidence="2" type="ORF">ACFFI0_17820</name>
</gene>
<dbReference type="Pfam" id="PF00535">
    <property type="entry name" value="Glycos_transf_2"/>
    <property type="match status" value="1"/>
</dbReference>
<dbReference type="SUPFAM" id="SSF53448">
    <property type="entry name" value="Nucleotide-diphospho-sugar transferases"/>
    <property type="match status" value="1"/>
</dbReference>
<organism evidence="2 3">
    <name type="scientific">Olivibacter oleidegradans</name>
    <dbReference type="NCBI Taxonomy" id="760123"/>
    <lineage>
        <taxon>Bacteria</taxon>
        <taxon>Pseudomonadati</taxon>
        <taxon>Bacteroidota</taxon>
        <taxon>Sphingobacteriia</taxon>
        <taxon>Sphingobacteriales</taxon>
        <taxon>Sphingobacteriaceae</taxon>
        <taxon>Olivibacter</taxon>
    </lineage>
</organism>
<dbReference type="PANTHER" id="PTHR22916:SF3">
    <property type="entry name" value="UDP-GLCNAC:BETAGAL BETA-1,3-N-ACETYLGLUCOSAMINYLTRANSFERASE-LIKE PROTEIN 1"/>
    <property type="match status" value="1"/>
</dbReference>
<dbReference type="EC" id="2.4.-.-" evidence="2"/>
<sequence length="260" mass="31301">MNQFPSVSLLITHYNRSRSLHNLLNAFSNLNCTFGEIIVSDDGSRPEHIEYIRQLQEQFNFRCVTSERNRGLGNNLNKGQDVVSKLYTLYVQEDFIPMPLFIERLGMALHHMERDQKIDLVRFYSYIPFPYSRPYDEHFSKLLFKSFGIKYNKLHMYSDHPHLRRSNFFEKFGRYKEGIKGDVTEYNMCLSVIQNKGEVLFHRDYRALFKQVNTSDEPSTMIRNKLRYSNFFLLKWGRDLFRQIKFNYDIHFKRLKKNRS</sequence>
<keyword evidence="3" id="KW-1185">Reference proteome</keyword>
<dbReference type="GO" id="GO:0016757">
    <property type="term" value="F:glycosyltransferase activity"/>
    <property type="evidence" value="ECO:0007669"/>
    <property type="project" value="UniProtKB-KW"/>
</dbReference>
<evidence type="ECO:0000259" key="1">
    <source>
        <dbReference type="Pfam" id="PF00535"/>
    </source>
</evidence>
<dbReference type="InterPro" id="IPR001173">
    <property type="entry name" value="Glyco_trans_2-like"/>
</dbReference>
<comment type="caution">
    <text evidence="2">The sequence shown here is derived from an EMBL/GenBank/DDBJ whole genome shotgun (WGS) entry which is preliminary data.</text>
</comment>
<dbReference type="EMBL" id="JBHLWO010000002">
    <property type="protein sequence ID" value="MFC0320188.1"/>
    <property type="molecule type" value="Genomic_DNA"/>
</dbReference>
<proteinExistence type="predicted"/>
<protein>
    <submittedName>
        <fullName evidence="2">Glycosyltransferase family 2 protein</fullName>
        <ecNumber evidence="2">2.4.-.-</ecNumber>
    </submittedName>
</protein>
<evidence type="ECO:0000313" key="2">
    <source>
        <dbReference type="EMBL" id="MFC0320188.1"/>
    </source>
</evidence>
<dbReference type="Proteomes" id="UP001589774">
    <property type="component" value="Unassembled WGS sequence"/>
</dbReference>
<accession>A0ABV6HQH3</accession>
<reference evidence="2 3" key="1">
    <citation type="submission" date="2024-09" db="EMBL/GenBank/DDBJ databases">
        <authorList>
            <person name="Sun Q."/>
            <person name="Mori K."/>
        </authorList>
    </citation>
    <scope>NUCLEOTIDE SEQUENCE [LARGE SCALE GENOMIC DNA]</scope>
    <source>
        <strain evidence="2 3">CCM 7765</strain>
    </source>
</reference>
<evidence type="ECO:0000313" key="3">
    <source>
        <dbReference type="Proteomes" id="UP001589774"/>
    </source>
</evidence>
<dbReference type="PANTHER" id="PTHR22916">
    <property type="entry name" value="GLYCOSYLTRANSFERASE"/>
    <property type="match status" value="1"/>
</dbReference>
<dbReference type="InterPro" id="IPR029044">
    <property type="entry name" value="Nucleotide-diphossugar_trans"/>
</dbReference>
<dbReference type="CDD" id="cd00761">
    <property type="entry name" value="Glyco_tranf_GTA_type"/>
    <property type="match status" value="1"/>
</dbReference>